<sequence length="187" mass="20507">MLSVMATPQEILDVEMPSSNAGPLQGTVNVITIISNNNNNHSSNNNNNNNNSSDNSNNNNNNGNIIPVESSVGVAGASSGSGTVEHSFVAIPLLERRRRSRSQSHCRITPLAPILCLSSQSGTHPEDLTQLSRSVSCFVRIRRSFAKFLGKIMGSNNPSEADRYDYYDYVENLKLRLQRLSTARRKS</sequence>
<dbReference type="GeneID" id="108620082"/>
<proteinExistence type="predicted"/>
<evidence type="ECO:0000313" key="3">
    <source>
        <dbReference type="RefSeq" id="XP_017872440.1"/>
    </source>
</evidence>
<accession>A0ABM1PZ04</accession>
<dbReference type="RefSeq" id="XP_017872440.1">
    <property type="nucleotide sequence ID" value="XM_018016951.1"/>
</dbReference>
<reference evidence="2" key="1">
    <citation type="journal article" date="1997" name="Nucleic Acids Res.">
        <title>tRNAscan-SE: a program for improved detection of transfer RNA genes in genomic sequence.</title>
        <authorList>
            <person name="Lowe T.M."/>
            <person name="Eddy S.R."/>
        </authorList>
    </citation>
    <scope>NUCLEOTIDE SEQUENCE [LARGE SCALE GENOMIC DNA]</scope>
</reference>
<reference evidence="2" key="2">
    <citation type="journal article" date="2016" name="G3 (Bethesda)">
        <title>Genome Evolution in Three Species of Cactophilic Drosophila.</title>
        <authorList>
            <person name="Sanchez-Flores A."/>
            <person name="Penazola F."/>
            <person name="Carpinteyro-Ponce J."/>
            <person name="Nazario-Yepiz N."/>
            <person name="Abreu-Goodger C."/>
            <person name="Machado C.A."/>
            <person name="Markow T.A."/>
        </authorList>
    </citation>
    <scope>NUCLEOTIDE SEQUENCE [LARGE SCALE GENOMIC DNA]</scope>
</reference>
<reference evidence="3" key="3">
    <citation type="submission" date="2025-08" db="UniProtKB">
        <authorList>
            <consortium name="RefSeq"/>
        </authorList>
    </citation>
    <scope>IDENTIFICATION</scope>
    <source>
        <tissue evidence="3">Whole organism</tissue>
    </source>
</reference>
<evidence type="ECO:0000256" key="1">
    <source>
        <dbReference type="SAM" id="MobiDB-lite"/>
    </source>
</evidence>
<keyword evidence="2" id="KW-1185">Reference proteome</keyword>
<organism evidence="2 3">
    <name type="scientific">Drosophila arizonae</name>
    <name type="common">Fruit fly</name>
    <dbReference type="NCBI Taxonomy" id="7263"/>
    <lineage>
        <taxon>Eukaryota</taxon>
        <taxon>Metazoa</taxon>
        <taxon>Ecdysozoa</taxon>
        <taxon>Arthropoda</taxon>
        <taxon>Hexapoda</taxon>
        <taxon>Insecta</taxon>
        <taxon>Pterygota</taxon>
        <taxon>Neoptera</taxon>
        <taxon>Endopterygota</taxon>
        <taxon>Diptera</taxon>
        <taxon>Brachycera</taxon>
        <taxon>Muscomorpha</taxon>
        <taxon>Ephydroidea</taxon>
        <taxon>Drosophilidae</taxon>
        <taxon>Drosophila</taxon>
    </lineage>
</organism>
<protein>
    <submittedName>
        <fullName evidence="3">GATA zinc finger domain-containing protein 15-like</fullName>
    </submittedName>
</protein>
<dbReference type="Proteomes" id="UP000694904">
    <property type="component" value="Chromosome X"/>
</dbReference>
<name>A0ABM1PZ04_DROAR</name>
<evidence type="ECO:0000313" key="2">
    <source>
        <dbReference type="Proteomes" id="UP000694904"/>
    </source>
</evidence>
<gene>
    <name evidence="3" type="primary">LOC108620082</name>
</gene>
<feature type="region of interest" description="Disordered" evidence="1">
    <location>
        <begin position="35"/>
        <end position="68"/>
    </location>
</feature>